<accession>A0AAW1UB52</accession>
<evidence type="ECO:0000256" key="1">
    <source>
        <dbReference type="ARBA" id="ARBA00007527"/>
    </source>
</evidence>
<name>A0AAW1UB52_9CUCU</name>
<dbReference type="PANTHER" id="PTHR10858:SF23">
    <property type="entry name" value="DEOXYRIBONUCLEASE II"/>
    <property type="match status" value="1"/>
</dbReference>
<evidence type="ECO:0000256" key="2">
    <source>
        <dbReference type="ARBA" id="ARBA00022801"/>
    </source>
</evidence>
<dbReference type="Pfam" id="PF03265">
    <property type="entry name" value="DNase_II"/>
    <property type="match status" value="1"/>
</dbReference>
<evidence type="ECO:0000313" key="3">
    <source>
        <dbReference type="EMBL" id="KAK9876524.1"/>
    </source>
</evidence>
<comment type="caution">
    <text evidence="3">The sequence shown here is derived from an EMBL/GenBank/DDBJ whole genome shotgun (WGS) entry which is preliminary data.</text>
</comment>
<gene>
    <name evidence="3" type="ORF">WA026_013898</name>
</gene>
<dbReference type="InterPro" id="IPR004947">
    <property type="entry name" value="DNase_II"/>
</dbReference>
<dbReference type="GO" id="GO:0004531">
    <property type="term" value="F:deoxyribonuclease II activity"/>
    <property type="evidence" value="ECO:0007669"/>
    <property type="project" value="InterPro"/>
</dbReference>
<sequence length="294" mass="33786">MYMTSRHSEWISSDIPINSSNSLIARVIFPLYHNQELDLFILYNNESPKGKSNPNKGHTKGVVLMNNEGGLWFIHSVPKFPLPEKYQFPETGLKYGQSFLCISLNLENMDKVGLQLQYNEPSIYSMNIPNQFHTTTPNLVAAANNVVVSKSPWYHQSEITSLMGTVFISFAKSNKFGKDIYEDWVAPVLQYNLSVETWPNGPGRLNSDCSKPFKVKNIQSIYLSKLNLVFNSTHDHSKWAIAIAKEKAYWICIGDINRAVCKVFCTNLFDFNQMFFLKKQLEDYIIKQRQIIFS</sequence>
<comment type="similarity">
    <text evidence="1">Belongs to the DNase II family.</text>
</comment>
<dbReference type="Proteomes" id="UP001431783">
    <property type="component" value="Unassembled WGS sequence"/>
</dbReference>
<keyword evidence="2" id="KW-0378">Hydrolase</keyword>
<keyword evidence="4" id="KW-1185">Reference proteome</keyword>
<evidence type="ECO:0008006" key="5">
    <source>
        <dbReference type="Google" id="ProtNLM"/>
    </source>
</evidence>
<dbReference type="GO" id="GO:0006309">
    <property type="term" value="P:apoptotic DNA fragmentation"/>
    <property type="evidence" value="ECO:0007669"/>
    <property type="project" value="TreeGrafter"/>
</dbReference>
<reference evidence="3 4" key="1">
    <citation type="submission" date="2023-03" db="EMBL/GenBank/DDBJ databases">
        <title>Genome insight into feeding habits of ladybird beetles.</title>
        <authorList>
            <person name="Li H.-S."/>
            <person name="Huang Y.-H."/>
            <person name="Pang H."/>
        </authorList>
    </citation>
    <scope>NUCLEOTIDE SEQUENCE [LARGE SCALE GENOMIC DNA]</scope>
    <source>
        <strain evidence="3">SYSU_2023b</strain>
        <tissue evidence="3">Whole body</tissue>
    </source>
</reference>
<dbReference type="CDD" id="cd09120">
    <property type="entry name" value="PLDc_DNaseII_1"/>
    <property type="match status" value="1"/>
</dbReference>
<dbReference type="PANTHER" id="PTHR10858">
    <property type="entry name" value="DEOXYRIBONUCLEASE II"/>
    <property type="match status" value="1"/>
</dbReference>
<dbReference type="AlphaFoldDB" id="A0AAW1UB52"/>
<protein>
    <recommendedName>
        <fullName evidence="5">Plancitoxin-1</fullName>
    </recommendedName>
</protein>
<dbReference type="EMBL" id="JARQZJ010000037">
    <property type="protein sequence ID" value="KAK9876524.1"/>
    <property type="molecule type" value="Genomic_DNA"/>
</dbReference>
<evidence type="ECO:0000313" key="4">
    <source>
        <dbReference type="Proteomes" id="UP001431783"/>
    </source>
</evidence>
<proteinExistence type="inferred from homology"/>
<organism evidence="3 4">
    <name type="scientific">Henosepilachna vigintioctopunctata</name>
    <dbReference type="NCBI Taxonomy" id="420089"/>
    <lineage>
        <taxon>Eukaryota</taxon>
        <taxon>Metazoa</taxon>
        <taxon>Ecdysozoa</taxon>
        <taxon>Arthropoda</taxon>
        <taxon>Hexapoda</taxon>
        <taxon>Insecta</taxon>
        <taxon>Pterygota</taxon>
        <taxon>Neoptera</taxon>
        <taxon>Endopterygota</taxon>
        <taxon>Coleoptera</taxon>
        <taxon>Polyphaga</taxon>
        <taxon>Cucujiformia</taxon>
        <taxon>Coccinelloidea</taxon>
        <taxon>Coccinellidae</taxon>
        <taxon>Epilachninae</taxon>
        <taxon>Epilachnini</taxon>
        <taxon>Henosepilachna</taxon>
    </lineage>
</organism>